<dbReference type="EMBL" id="BAABJP010000026">
    <property type="protein sequence ID" value="GAA5162197.1"/>
    <property type="molecule type" value="Genomic_DNA"/>
</dbReference>
<keyword evidence="2" id="KW-1185">Reference proteome</keyword>
<evidence type="ECO:0000313" key="2">
    <source>
        <dbReference type="Proteomes" id="UP001428817"/>
    </source>
</evidence>
<protein>
    <recommendedName>
        <fullName evidence="3">Urease accessory protein UreD</fullName>
    </recommendedName>
</protein>
<reference evidence="2" key="1">
    <citation type="journal article" date="2019" name="Int. J. Syst. Evol. Microbiol.">
        <title>The Global Catalogue of Microorganisms (GCM) 10K type strain sequencing project: providing services to taxonomists for standard genome sequencing and annotation.</title>
        <authorList>
            <consortium name="The Broad Institute Genomics Platform"/>
            <consortium name="The Broad Institute Genome Sequencing Center for Infectious Disease"/>
            <person name="Wu L."/>
            <person name="Ma J."/>
        </authorList>
    </citation>
    <scope>NUCLEOTIDE SEQUENCE [LARGE SCALE GENOMIC DNA]</scope>
    <source>
        <strain evidence="2">JCM 18303</strain>
    </source>
</reference>
<evidence type="ECO:0008006" key="3">
    <source>
        <dbReference type="Google" id="ProtNLM"/>
    </source>
</evidence>
<dbReference type="InterPro" id="IPR000415">
    <property type="entry name" value="Nitroreductase-like"/>
</dbReference>
<organism evidence="1 2">
    <name type="scientific">Pseudonocardia eucalypti</name>
    <dbReference type="NCBI Taxonomy" id="648755"/>
    <lineage>
        <taxon>Bacteria</taxon>
        <taxon>Bacillati</taxon>
        <taxon>Actinomycetota</taxon>
        <taxon>Actinomycetes</taxon>
        <taxon>Pseudonocardiales</taxon>
        <taxon>Pseudonocardiaceae</taxon>
        <taxon>Pseudonocardia</taxon>
    </lineage>
</organism>
<gene>
    <name evidence="1" type="ORF">GCM10023321_47420</name>
</gene>
<accession>A0ABP9QIJ1</accession>
<dbReference type="Proteomes" id="UP001428817">
    <property type="component" value="Unassembled WGS sequence"/>
</dbReference>
<proteinExistence type="predicted"/>
<dbReference type="Gene3D" id="3.40.109.10">
    <property type="entry name" value="NADH Oxidase"/>
    <property type="match status" value="1"/>
</dbReference>
<name>A0ABP9QIJ1_9PSEU</name>
<comment type="caution">
    <text evidence="1">The sequence shown here is derived from an EMBL/GenBank/DDBJ whole genome shotgun (WGS) entry which is preliminary data.</text>
</comment>
<evidence type="ECO:0000313" key="1">
    <source>
        <dbReference type="EMBL" id="GAA5162197.1"/>
    </source>
</evidence>
<dbReference type="RefSeq" id="WP_185065951.1">
    <property type="nucleotide sequence ID" value="NZ_BAABJP010000026.1"/>
</dbReference>
<sequence>MTSTVVATPSVDPADLGTRERDVVHAAVGARSFLCTGAWTPRIAGGAFELYVDRGRWTAAGERARRGLRLAGGAALFNLRIAVATLGRRPVTTLLPSPSRHELLASVRMGAPIERPDELTQLHAVLSGTSMRPFPGSAPLPPSVPHALRRAVQLEGCWLKRVDQGGSEDLRAELGLGYEVTGSTRMLAVLGSYHDLPAAQLSAGQAGQHLALTAARCGLVTSMLPAALSAPTVRTALVRSLGRSLYPQMMLRIAAP</sequence>